<keyword evidence="1" id="KW-0001">2Fe-2S</keyword>
<dbReference type="KEGG" id="haxz:M0R88_16005"/>
<dbReference type="InterPro" id="IPR017941">
    <property type="entry name" value="Rieske_2Fe-2S"/>
</dbReference>
<dbReference type="PROSITE" id="PS51296">
    <property type="entry name" value="RIESKE"/>
    <property type="match status" value="1"/>
</dbReference>
<proteinExistence type="predicted"/>
<accession>A0A8U0IH13</accession>
<feature type="region of interest" description="Disordered" evidence="5">
    <location>
        <begin position="38"/>
        <end position="61"/>
    </location>
</feature>
<keyword evidence="2" id="KW-0479">Metal-binding</keyword>
<feature type="domain" description="Rieske" evidence="6">
    <location>
        <begin position="35"/>
        <end position="132"/>
    </location>
</feature>
<evidence type="ECO:0000256" key="4">
    <source>
        <dbReference type="ARBA" id="ARBA00023014"/>
    </source>
</evidence>
<dbReference type="CDD" id="cd03467">
    <property type="entry name" value="Rieske"/>
    <property type="match status" value="1"/>
</dbReference>
<evidence type="ECO:0000256" key="5">
    <source>
        <dbReference type="SAM" id="MobiDB-lite"/>
    </source>
</evidence>
<dbReference type="SUPFAM" id="SSF50022">
    <property type="entry name" value="ISP domain"/>
    <property type="match status" value="1"/>
</dbReference>
<evidence type="ECO:0000259" key="6">
    <source>
        <dbReference type="PROSITE" id="PS51296"/>
    </source>
</evidence>
<feature type="compositionally biased region" description="Acidic residues" evidence="5">
    <location>
        <begin position="50"/>
        <end position="61"/>
    </location>
</feature>
<keyword evidence="3" id="KW-0408">Iron</keyword>
<dbReference type="GO" id="GO:0051537">
    <property type="term" value="F:2 iron, 2 sulfur cluster binding"/>
    <property type="evidence" value="ECO:0007669"/>
    <property type="project" value="UniProtKB-KW"/>
</dbReference>
<dbReference type="Pfam" id="PF00355">
    <property type="entry name" value="Rieske"/>
    <property type="match status" value="1"/>
</dbReference>
<gene>
    <name evidence="7" type="ORF">M0R88_16005</name>
</gene>
<dbReference type="GO" id="GO:0046872">
    <property type="term" value="F:metal ion binding"/>
    <property type="evidence" value="ECO:0007669"/>
    <property type="project" value="UniProtKB-KW"/>
</dbReference>
<sequence>MTGRTRLTTTETVRDERSWLFTVRDQYDELDEVILVPCEEERTDGGATAESDDSAADADPDDPGVEAWINRCTHEAQRLDRGFGAAMRDGQIICPKHGSMFDACSGYCDNGDAADTTLPSVEVAVEDGAVYLADDGYEFVHEGSIEGGGEEAGDGDESQDDDDDMPSSTSHIGF</sequence>
<evidence type="ECO:0000256" key="1">
    <source>
        <dbReference type="ARBA" id="ARBA00022714"/>
    </source>
</evidence>
<dbReference type="InterPro" id="IPR036922">
    <property type="entry name" value="Rieske_2Fe-2S_sf"/>
</dbReference>
<dbReference type="RefSeq" id="WP_248654422.1">
    <property type="nucleotide sequence ID" value="NZ_CP096658.1"/>
</dbReference>
<evidence type="ECO:0000313" key="8">
    <source>
        <dbReference type="Proteomes" id="UP000830434"/>
    </source>
</evidence>
<dbReference type="Proteomes" id="UP000830434">
    <property type="component" value="Chromosome"/>
</dbReference>
<dbReference type="AlphaFoldDB" id="A0A8U0IH13"/>
<name>A0A8U0IH13_9EURY</name>
<keyword evidence="8" id="KW-1185">Reference proteome</keyword>
<dbReference type="Gene3D" id="2.102.10.10">
    <property type="entry name" value="Rieske [2Fe-2S] iron-sulphur domain"/>
    <property type="match status" value="1"/>
</dbReference>
<evidence type="ECO:0000313" key="7">
    <source>
        <dbReference type="EMBL" id="UPW00005.1"/>
    </source>
</evidence>
<evidence type="ECO:0000256" key="2">
    <source>
        <dbReference type="ARBA" id="ARBA00022723"/>
    </source>
</evidence>
<dbReference type="EMBL" id="CP096658">
    <property type="protein sequence ID" value="UPW00005.1"/>
    <property type="molecule type" value="Genomic_DNA"/>
</dbReference>
<keyword evidence="4" id="KW-0411">Iron-sulfur</keyword>
<feature type="region of interest" description="Disordered" evidence="5">
    <location>
        <begin position="141"/>
        <end position="174"/>
    </location>
</feature>
<feature type="compositionally biased region" description="Acidic residues" evidence="5">
    <location>
        <begin position="148"/>
        <end position="165"/>
    </location>
</feature>
<organism evidence="7 8">
    <name type="scientific">Halorussus gelatinilyticus</name>
    <dbReference type="NCBI Taxonomy" id="2937524"/>
    <lineage>
        <taxon>Archaea</taxon>
        <taxon>Methanobacteriati</taxon>
        <taxon>Methanobacteriota</taxon>
        <taxon>Stenosarchaea group</taxon>
        <taxon>Halobacteria</taxon>
        <taxon>Halobacteriales</taxon>
        <taxon>Haladaptataceae</taxon>
        <taxon>Halorussus</taxon>
    </lineage>
</organism>
<protein>
    <submittedName>
        <fullName evidence="7">Rieske 2Fe-2S domain-containing protein</fullName>
    </submittedName>
</protein>
<evidence type="ECO:0000256" key="3">
    <source>
        <dbReference type="ARBA" id="ARBA00023004"/>
    </source>
</evidence>
<dbReference type="GeneID" id="72191390"/>
<reference evidence="7" key="1">
    <citation type="submission" date="2022-04" db="EMBL/GenBank/DDBJ databases">
        <title>Diverse halophilic archaea isolated from saline environments.</title>
        <authorList>
            <person name="Cui H.-L."/>
        </authorList>
    </citation>
    <scope>NUCLEOTIDE SEQUENCE</scope>
    <source>
        <strain evidence="7">XZYJT40</strain>
    </source>
</reference>